<evidence type="ECO:0000313" key="6">
    <source>
        <dbReference type="EMBL" id="STZ67786.1"/>
    </source>
</evidence>
<reference evidence="6 7" key="1">
    <citation type="submission" date="2018-06" db="EMBL/GenBank/DDBJ databases">
        <authorList>
            <consortium name="Pathogen Informatics"/>
            <person name="Doyle S."/>
        </authorList>
    </citation>
    <scope>NUCLEOTIDE SEQUENCE [LARGE SCALE GENOMIC DNA]</scope>
    <source>
        <strain evidence="6 7">NCTC10660</strain>
    </source>
</reference>
<comment type="subcellular location">
    <subcellularLocation>
        <location evidence="1">Endomembrane system</location>
        <topology evidence="1">Multi-pass membrane protein</topology>
    </subcellularLocation>
</comment>
<gene>
    <name evidence="6" type="ORF">NCTC10660_01275</name>
</gene>
<feature type="domain" description="DUF1232" evidence="5">
    <location>
        <begin position="58"/>
        <end position="94"/>
    </location>
</feature>
<evidence type="ECO:0000313" key="7">
    <source>
        <dbReference type="Proteomes" id="UP000254927"/>
    </source>
</evidence>
<evidence type="ECO:0000256" key="4">
    <source>
        <dbReference type="ARBA" id="ARBA00023136"/>
    </source>
</evidence>
<dbReference type="PIRSF" id="PIRSF031804">
    <property type="entry name" value="UCP031804"/>
    <property type="match status" value="1"/>
</dbReference>
<accession>A0A378TY04</accession>
<dbReference type="RefSeq" id="WP_070452924.1">
    <property type="nucleotide sequence ID" value="NZ_CP031252.1"/>
</dbReference>
<keyword evidence="2" id="KW-0812">Transmembrane</keyword>
<dbReference type="AlphaFoldDB" id="A0A378TY04"/>
<evidence type="ECO:0000256" key="2">
    <source>
        <dbReference type="ARBA" id="ARBA00022692"/>
    </source>
</evidence>
<evidence type="ECO:0000256" key="1">
    <source>
        <dbReference type="ARBA" id="ARBA00004127"/>
    </source>
</evidence>
<dbReference type="EMBL" id="UGQW01000002">
    <property type="protein sequence ID" value="STZ67786.1"/>
    <property type="molecule type" value="Genomic_DNA"/>
</dbReference>
<dbReference type="GeneID" id="93352259"/>
<dbReference type="Pfam" id="PF06803">
    <property type="entry name" value="DUF1232"/>
    <property type="match status" value="1"/>
</dbReference>
<dbReference type="GO" id="GO:0012505">
    <property type="term" value="C:endomembrane system"/>
    <property type="evidence" value="ECO:0007669"/>
    <property type="project" value="UniProtKB-SubCell"/>
</dbReference>
<keyword evidence="4" id="KW-0472">Membrane</keyword>
<name>A0A378TY04_NEIEL</name>
<keyword evidence="3" id="KW-1133">Transmembrane helix</keyword>
<evidence type="ECO:0000256" key="3">
    <source>
        <dbReference type="ARBA" id="ARBA00022989"/>
    </source>
</evidence>
<evidence type="ECO:0000259" key="5">
    <source>
        <dbReference type="Pfam" id="PF06803"/>
    </source>
</evidence>
<sequence>MNQSAPEDYIPSFRRRKLDEPGLLRKIARYAARLGAPVVKQLYALYYLYRSPATPTKAKWIIAGALIYFLSPIDSIPDILVPLGFTDDIAVLALAYAQIKAYLTADILDRAQAATDELLQR</sequence>
<proteinExistence type="predicted"/>
<dbReference type="Proteomes" id="UP000254927">
    <property type="component" value="Unassembled WGS sequence"/>
</dbReference>
<protein>
    <submittedName>
        <fullName evidence="6">Uncharacterized conserved protein</fullName>
    </submittedName>
</protein>
<dbReference type="InterPro" id="IPR010652">
    <property type="entry name" value="DUF1232"/>
</dbReference>
<organism evidence="6 7">
    <name type="scientific">Neisseria elongata</name>
    <dbReference type="NCBI Taxonomy" id="495"/>
    <lineage>
        <taxon>Bacteria</taxon>
        <taxon>Pseudomonadati</taxon>
        <taxon>Pseudomonadota</taxon>
        <taxon>Betaproteobacteria</taxon>
        <taxon>Neisseriales</taxon>
        <taxon>Neisseriaceae</taxon>
        <taxon>Neisseria</taxon>
    </lineage>
</organism>
<dbReference type="InterPro" id="IPR016983">
    <property type="entry name" value="UCP031804"/>
</dbReference>